<dbReference type="PANTHER" id="PTHR10587">
    <property type="entry name" value="GLYCOSYL TRANSFERASE-RELATED"/>
    <property type="match status" value="1"/>
</dbReference>
<dbReference type="EMBL" id="WNKU01000015">
    <property type="protein sequence ID" value="MTV49876.1"/>
    <property type="molecule type" value="Genomic_DNA"/>
</dbReference>
<accession>A0A6I3SM78</accession>
<evidence type="ECO:0000259" key="3">
    <source>
        <dbReference type="PROSITE" id="PS51677"/>
    </source>
</evidence>
<evidence type="ECO:0000256" key="2">
    <source>
        <dbReference type="ARBA" id="ARBA00022801"/>
    </source>
</evidence>
<evidence type="ECO:0000313" key="4">
    <source>
        <dbReference type="EMBL" id="MTV49876.1"/>
    </source>
</evidence>
<dbReference type="AlphaFoldDB" id="A0A6I3SM78"/>
<dbReference type="InterPro" id="IPR050248">
    <property type="entry name" value="Polysacc_deacetylase_ArnD"/>
</dbReference>
<keyword evidence="1" id="KW-0479">Metal-binding</keyword>
<dbReference type="InterPro" id="IPR011330">
    <property type="entry name" value="Glyco_hydro/deAcase_b/a-brl"/>
</dbReference>
<dbReference type="PANTHER" id="PTHR10587:SF133">
    <property type="entry name" value="CHITIN DEACETYLASE 1-RELATED"/>
    <property type="match status" value="1"/>
</dbReference>
<dbReference type="PROSITE" id="PS51257">
    <property type="entry name" value="PROKAR_LIPOPROTEIN"/>
    <property type="match status" value="1"/>
</dbReference>
<comment type="caution">
    <text evidence="4">The sequence shown here is derived from an EMBL/GenBank/DDBJ whole genome shotgun (WGS) entry which is preliminary data.</text>
</comment>
<dbReference type="GO" id="GO:0005975">
    <property type="term" value="P:carbohydrate metabolic process"/>
    <property type="evidence" value="ECO:0007669"/>
    <property type="project" value="InterPro"/>
</dbReference>
<dbReference type="OrthoDB" id="9806342at2"/>
<organism evidence="4 5">
    <name type="scientific">Heliobacterium mobile</name>
    <name type="common">Heliobacillus mobilis</name>
    <dbReference type="NCBI Taxonomy" id="28064"/>
    <lineage>
        <taxon>Bacteria</taxon>
        <taxon>Bacillati</taxon>
        <taxon>Bacillota</taxon>
        <taxon>Clostridia</taxon>
        <taxon>Eubacteriales</taxon>
        <taxon>Heliobacteriaceae</taxon>
        <taxon>Heliobacterium</taxon>
    </lineage>
</organism>
<reference evidence="4 5" key="1">
    <citation type="submission" date="2019-11" db="EMBL/GenBank/DDBJ databases">
        <title>Whole-genome sequence of a the green, strictly anaerobic photosynthetic bacterium Heliobacillus mobilis DSM 6151.</title>
        <authorList>
            <person name="Kyndt J.A."/>
            <person name="Meyer T.E."/>
        </authorList>
    </citation>
    <scope>NUCLEOTIDE SEQUENCE [LARGE SCALE GENOMIC DNA]</scope>
    <source>
        <strain evidence="4 5">DSM 6151</strain>
    </source>
</reference>
<dbReference type="SUPFAM" id="SSF88713">
    <property type="entry name" value="Glycoside hydrolase/deacetylase"/>
    <property type="match status" value="1"/>
</dbReference>
<dbReference type="GO" id="GO:0016020">
    <property type="term" value="C:membrane"/>
    <property type="evidence" value="ECO:0007669"/>
    <property type="project" value="TreeGrafter"/>
</dbReference>
<dbReference type="InterPro" id="IPR002509">
    <property type="entry name" value="NODB_dom"/>
</dbReference>
<dbReference type="CDD" id="cd10917">
    <property type="entry name" value="CE4_NodB_like_6s_7s"/>
    <property type="match status" value="1"/>
</dbReference>
<protein>
    <submittedName>
        <fullName evidence="4">Polysaccharide deacetylase family protein</fullName>
    </submittedName>
</protein>
<evidence type="ECO:0000313" key="5">
    <source>
        <dbReference type="Proteomes" id="UP000430670"/>
    </source>
</evidence>
<dbReference type="GO" id="GO:0016810">
    <property type="term" value="F:hydrolase activity, acting on carbon-nitrogen (but not peptide) bonds"/>
    <property type="evidence" value="ECO:0007669"/>
    <property type="project" value="InterPro"/>
</dbReference>
<keyword evidence="2" id="KW-0378">Hydrolase</keyword>
<keyword evidence="5" id="KW-1185">Reference proteome</keyword>
<gene>
    <name evidence="4" type="ORF">GJ688_12925</name>
</gene>
<dbReference type="Pfam" id="PF01522">
    <property type="entry name" value="Polysacc_deac_1"/>
    <property type="match status" value="1"/>
</dbReference>
<feature type="domain" description="NodB homology" evidence="3">
    <location>
        <begin position="73"/>
        <end position="256"/>
    </location>
</feature>
<dbReference type="Proteomes" id="UP000430670">
    <property type="component" value="Unassembled WGS sequence"/>
</dbReference>
<proteinExistence type="predicted"/>
<evidence type="ECO:0000256" key="1">
    <source>
        <dbReference type="ARBA" id="ARBA00022723"/>
    </source>
</evidence>
<dbReference type="GO" id="GO:0046872">
    <property type="term" value="F:metal ion binding"/>
    <property type="evidence" value="ECO:0007669"/>
    <property type="project" value="UniProtKB-KW"/>
</dbReference>
<dbReference type="RefSeq" id="WP_155476967.1">
    <property type="nucleotide sequence ID" value="NZ_WNKU01000015.1"/>
</dbReference>
<dbReference type="Gene3D" id="3.20.20.370">
    <property type="entry name" value="Glycoside hydrolase/deacetylase"/>
    <property type="match status" value="1"/>
</dbReference>
<dbReference type="PROSITE" id="PS51677">
    <property type="entry name" value="NODB"/>
    <property type="match status" value="1"/>
</dbReference>
<name>A0A6I3SM78_HELMO</name>
<sequence>MNKNIRTITLILITTVIISACVKNPFKRVTDPSPDTTIPVRELQDYNTNPEQARALQEEYQGTLFYKGNSAKRYVALTFDDGPDNFYTPRILDILRDKGVKATFFIVGKQANTFPEVLRRIALEGHGIGNHTWDHPKLPNLSTVELVNEIQLTENEIHRITELKTRLFRTPYGSINGTIIKELQNMGYKVIEWSIYSRDLKGKTKNQILDVVKKEVTPGSIILQHCRATIPGQLNAAVEALPEMIDQLRSHGYDFVTVDTIIQK</sequence>